<organism evidence="1 2">
    <name type="scientific">Coniosporium uncinatum</name>
    <dbReference type="NCBI Taxonomy" id="93489"/>
    <lineage>
        <taxon>Eukaryota</taxon>
        <taxon>Fungi</taxon>
        <taxon>Dikarya</taxon>
        <taxon>Ascomycota</taxon>
        <taxon>Pezizomycotina</taxon>
        <taxon>Dothideomycetes</taxon>
        <taxon>Dothideomycetes incertae sedis</taxon>
        <taxon>Coniosporium</taxon>
    </lineage>
</organism>
<evidence type="ECO:0000313" key="2">
    <source>
        <dbReference type="Proteomes" id="UP001186974"/>
    </source>
</evidence>
<comment type="caution">
    <text evidence="1">The sequence shown here is derived from an EMBL/GenBank/DDBJ whole genome shotgun (WGS) entry which is preliminary data.</text>
</comment>
<feature type="non-terminal residue" evidence="1">
    <location>
        <position position="76"/>
    </location>
</feature>
<protein>
    <submittedName>
        <fullName evidence="1">Uncharacterized protein</fullName>
    </submittedName>
</protein>
<sequence length="76" mass="8463">MSTPPSMQHSGHHGMHPWTVKPDYKTYKSPHGPKYEAAANFNGINPLRAWRFGKTAAQFGTVAGIFALFFFAEVPK</sequence>
<keyword evidence="2" id="KW-1185">Reference proteome</keyword>
<reference evidence="1" key="1">
    <citation type="submission" date="2024-09" db="EMBL/GenBank/DDBJ databases">
        <title>Black Yeasts Isolated from many extreme environments.</title>
        <authorList>
            <person name="Coleine C."/>
            <person name="Stajich J.E."/>
            <person name="Selbmann L."/>
        </authorList>
    </citation>
    <scope>NUCLEOTIDE SEQUENCE</scope>
    <source>
        <strain evidence="1">CCFEE 5737</strain>
    </source>
</reference>
<dbReference type="EMBL" id="JAWDJW010000780">
    <property type="protein sequence ID" value="KAK3080030.1"/>
    <property type="molecule type" value="Genomic_DNA"/>
</dbReference>
<proteinExistence type="predicted"/>
<accession>A0ACC3DTI0</accession>
<evidence type="ECO:0000313" key="1">
    <source>
        <dbReference type="EMBL" id="KAK3080030.1"/>
    </source>
</evidence>
<dbReference type="Proteomes" id="UP001186974">
    <property type="component" value="Unassembled WGS sequence"/>
</dbReference>
<gene>
    <name evidence="1" type="ORF">LTS18_003310</name>
</gene>
<name>A0ACC3DTI0_9PEZI</name>